<name>A0ACC1J2B3_9FUNG</name>
<evidence type="ECO:0000313" key="1">
    <source>
        <dbReference type="EMBL" id="KAJ1934739.1"/>
    </source>
</evidence>
<proteinExistence type="predicted"/>
<dbReference type="EMBL" id="JANBPW010004516">
    <property type="protein sequence ID" value="KAJ1934739.1"/>
    <property type="molecule type" value="Genomic_DNA"/>
</dbReference>
<gene>
    <name evidence="1" type="primary">HEM14</name>
    <name evidence="1" type="ORF">FBU59_005603</name>
</gene>
<dbReference type="Proteomes" id="UP001150603">
    <property type="component" value="Unassembled WGS sequence"/>
</dbReference>
<keyword evidence="2" id="KW-1185">Reference proteome</keyword>
<feature type="non-terminal residue" evidence="1">
    <location>
        <position position="1"/>
    </location>
</feature>
<organism evidence="1 2">
    <name type="scientific">Linderina macrospora</name>
    <dbReference type="NCBI Taxonomy" id="4868"/>
    <lineage>
        <taxon>Eukaryota</taxon>
        <taxon>Fungi</taxon>
        <taxon>Fungi incertae sedis</taxon>
        <taxon>Zoopagomycota</taxon>
        <taxon>Kickxellomycotina</taxon>
        <taxon>Kickxellomycetes</taxon>
        <taxon>Kickxellales</taxon>
        <taxon>Kickxellaceae</taxon>
        <taxon>Linderina</taxon>
    </lineage>
</organism>
<evidence type="ECO:0000313" key="2">
    <source>
        <dbReference type="Proteomes" id="UP001150603"/>
    </source>
</evidence>
<comment type="caution">
    <text evidence="1">The sequence shown here is derived from an EMBL/GenBank/DDBJ whole genome shotgun (WGS) entry which is preliminary data.</text>
</comment>
<sequence>GDALTEVELQDGSLVRGHHVVNTLPLPQIKSLFNGSSNSLLDETPYASIAVANLTYAKRGVAPIDGFGYLVPRASAHDSKALGVVLDSCALPQQDLGADVSRLTVMLGNPQAGSLAALEQDALETLRHHLGITMDPADIDVTVDRQCIPTYTVGYVRRLQAMHEWVMAEMRGRMSVVGAAYGGPAVPHCVLHARDLANELNLNALETQPLGVTGLEEIICSFE</sequence>
<accession>A0ACC1J2B3</accession>
<protein>
    <submittedName>
        <fullName evidence="1">Oxygen-dependent protoporphyrinogen oxidase</fullName>
    </submittedName>
</protein>
<reference evidence="1" key="1">
    <citation type="submission" date="2022-07" db="EMBL/GenBank/DDBJ databases">
        <title>Phylogenomic reconstructions and comparative analyses of Kickxellomycotina fungi.</title>
        <authorList>
            <person name="Reynolds N.K."/>
            <person name="Stajich J.E."/>
            <person name="Barry K."/>
            <person name="Grigoriev I.V."/>
            <person name="Crous P."/>
            <person name="Smith M.E."/>
        </authorList>
    </citation>
    <scope>NUCLEOTIDE SEQUENCE</scope>
    <source>
        <strain evidence="1">NRRL 5244</strain>
    </source>
</reference>